<comment type="function">
    <text evidence="5">Required for morphogenesis and for the elongation of the flagellar filament by facilitating polymerization of the flagellin monomers at the tip of growing filament. Forms a capping structure, which prevents flagellin subunits (transported through the central channel of the flagellum) from leaking out without polymerization at the distal end.</text>
</comment>
<dbReference type="Pfam" id="PF02465">
    <property type="entry name" value="FliD_N"/>
    <property type="match status" value="1"/>
</dbReference>
<feature type="domain" description="Flagellar hook-associated protein 2 C-terminal" evidence="7">
    <location>
        <begin position="346"/>
        <end position="672"/>
    </location>
</feature>
<comment type="subunit">
    <text evidence="2 5">Homopentamer.</text>
</comment>
<dbReference type="GO" id="GO:0071973">
    <property type="term" value="P:bacterial-type flagellum-dependent cell motility"/>
    <property type="evidence" value="ECO:0007669"/>
    <property type="project" value="TreeGrafter"/>
</dbReference>
<dbReference type="Proteomes" id="UP000637695">
    <property type="component" value="Unassembled WGS sequence"/>
</dbReference>
<dbReference type="InterPro" id="IPR003481">
    <property type="entry name" value="FliD_N"/>
</dbReference>
<comment type="subcellular location">
    <subcellularLocation>
        <location evidence="5">Secreted</location>
    </subcellularLocation>
    <subcellularLocation>
        <location evidence="5">Bacterial flagellum</location>
    </subcellularLocation>
</comment>
<organism evidence="8 9">
    <name type="scientific">Alicyclobacillus cellulosilyticus</name>
    <dbReference type="NCBI Taxonomy" id="1003997"/>
    <lineage>
        <taxon>Bacteria</taxon>
        <taxon>Bacillati</taxon>
        <taxon>Bacillota</taxon>
        <taxon>Bacilli</taxon>
        <taxon>Bacillales</taxon>
        <taxon>Alicyclobacillaceae</taxon>
        <taxon>Alicyclobacillus</taxon>
    </lineage>
</organism>
<dbReference type="GO" id="GO:0009421">
    <property type="term" value="C:bacterial-type flagellum filament cap"/>
    <property type="evidence" value="ECO:0007669"/>
    <property type="project" value="InterPro"/>
</dbReference>
<dbReference type="GO" id="GO:0009424">
    <property type="term" value="C:bacterial-type flagellum hook"/>
    <property type="evidence" value="ECO:0007669"/>
    <property type="project" value="UniProtKB-UniRule"/>
</dbReference>
<keyword evidence="9" id="KW-1185">Reference proteome</keyword>
<name>A0A917KFA7_9BACL</name>
<comment type="caution">
    <text evidence="8">The sequence shown here is derived from an EMBL/GenBank/DDBJ whole genome shotgun (WGS) entry which is preliminary data.</text>
</comment>
<feature type="domain" description="Flagellar hook-associated protein 2 N-terminal" evidence="6">
    <location>
        <begin position="37"/>
        <end position="132"/>
    </location>
</feature>
<evidence type="ECO:0000313" key="9">
    <source>
        <dbReference type="Proteomes" id="UP000637695"/>
    </source>
</evidence>
<protein>
    <recommendedName>
        <fullName evidence="5">Flagellar hook-associated protein 2</fullName>
        <shortName evidence="5">HAP2</shortName>
    </recommendedName>
    <alternativeName>
        <fullName evidence="5">Flagellar cap protein</fullName>
    </alternativeName>
</protein>
<evidence type="ECO:0000256" key="4">
    <source>
        <dbReference type="ARBA" id="ARBA00023143"/>
    </source>
</evidence>
<dbReference type="PANTHER" id="PTHR30288">
    <property type="entry name" value="FLAGELLAR CAP/ASSEMBLY PROTEIN FLID"/>
    <property type="match status" value="1"/>
</dbReference>
<dbReference type="GO" id="GO:0005576">
    <property type="term" value="C:extracellular region"/>
    <property type="evidence" value="ECO:0007669"/>
    <property type="project" value="UniProtKB-SubCell"/>
</dbReference>
<keyword evidence="5" id="KW-0964">Secreted</keyword>
<comment type="similarity">
    <text evidence="1 5">Belongs to the FliD family.</text>
</comment>
<sequence>MTYIGSLSGAYPTSGSSAGGVNQLTYTPGSGLSGLASGINTDAMVQAMVQAAQVPLVQLLQQRQILQWQEMRYQQVNAALQNLQNTVQNLQLQSTFMVHSVTSSNPSAVNATASTLAPAGTFNVSVQQLAQGATVVSSSPLAKPPGQIQVRDLTGGTQITLNINGQSLTFQPTDTLQTVLSAITSNTQTGVSAYYDPASGYVVLQTTHTGSGAKIQVDSTTAAFLANVQGFNITQAKSITTTPALTNGYLTSNITIEINGQQIQLNGAQNQLTLDDIVGIINQSSNKTGVTAKNVNGQLQLLPTFTDNTQNVTYELLSPISVRESDSGNILGLNTVYSGTVAQQVAQDAVYTVNGYTTSSPTNQASFNGITFQLNSVTSAPVSITVGTDVDSIVKTITNFVQQYNQTLQLMQVLYNEQRSYDYQPLTVQQASQMTQDQIQKWYQKAQSGMLANDPLLGSIMNTLENDMQLQLQNQTPSMLNGQQVTFNTLASIGITPIDPLTGPASGAIAPGVTTTGWNTYGLLQINTDQLRAAIQADPQAVMRLFTNNPSLPSNQANMSTGIAVQLYNDLQNQIQQLTQEAGSNPNINSEITMTLSSGASAGIAGLLPYTLIDPNADFNQLFGTDALDVSFLGQQIYGMDTQAQDMQQQINDLRQRYQNEFAQMEQVLAQLSTQSGFLAGLVGGGGSSGG</sequence>
<evidence type="ECO:0000256" key="1">
    <source>
        <dbReference type="ARBA" id="ARBA00009764"/>
    </source>
</evidence>
<dbReference type="GO" id="GO:0007155">
    <property type="term" value="P:cell adhesion"/>
    <property type="evidence" value="ECO:0007669"/>
    <property type="project" value="InterPro"/>
</dbReference>
<evidence type="ECO:0000256" key="5">
    <source>
        <dbReference type="RuleBase" id="RU362066"/>
    </source>
</evidence>
<dbReference type="EMBL" id="BMOY01000025">
    <property type="protein sequence ID" value="GGJ08474.1"/>
    <property type="molecule type" value="Genomic_DNA"/>
</dbReference>
<accession>A0A917KFA7</accession>
<dbReference type="PANTHER" id="PTHR30288:SF0">
    <property type="entry name" value="FLAGELLAR HOOK-ASSOCIATED PROTEIN 2"/>
    <property type="match status" value="1"/>
</dbReference>
<evidence type="ECO:0000256" key="3">
    <source>
        <dbReference type="ARBA" id="ARBA00023054"/>
    </source>
</evidence>
<feature type="coiled-coil region" evidence="5">
    <location>
        <begin position="644"/>
        <end position="675"/>
    </location>
</feature>
<evidence type="ECO:0000259" key="7">
    <source>
        <dbReference type="Pfam" id="PF07195"/>
    </source>
</evidence>
<proteinExistence type="inferred from homology"/>
<reference evidence="8" key="2">
    <citation type="submission" date="2020-09" db="EMBL/GenBank/DDBJ databases">
        <authorList>
            <person name="Sun Q."/>
            <person name="Ohkuma M."/>
        </authorList>
    </citation>
    <scope>NUCLEOTIDE SEQUENCE</scope>
    <source>
        <strain evidence="8">JCM 18487</strain>
    </source>
</reference>
<dbReference type="InterPro" id="IPR040026">
    <property type="entry name" value="FliD"/>
</dbReference>
<feature type="coiled-coil region" evidence="5">
    <location>
        <begin position="66"/>
        <end position="93"/>
    </location>
</feature>
<dbReference type="InterPro" id="IPR010809">
    <property type="entry name" value="FliD_C"/>
</dbReference>
<dbReference type="RefSeq" id="WP_188882420.1">
    <property type="nucleotide sequence ID" value="NZ_BMOY01000025.1"/>
</dbReference>
<gene>
    <name evidence="8" type="ORF">GCM10010885_17000</name>
</gene>
<evidence type="ECO:0000313" key="8">
    <source>
        <dbReference type="EMBL" id="GGJ08474.1"/>
    </source>
</evidence>
<dbReference type="AlphaFoldDB" id="A0A917KFA7"/>
<evidence type="ECO:0000259" key="6">
    <source>
        <dbReference type="Pfam" id="PF02465"/>
    </source>
</evidence>
<evidence type="ECO:0000256" key="2">
    <source>
        <dbReference type="ARBA" id="ARBA00011255"/>
    </source>
</evidence>
<keyword evidence="3 5" id="KW-0175">Coiled coil</keyword>
<reference evidence="8" key="1">
    <citation type="journal article" date="2014" name="Int. J. Syst. Evol. Microbiol.">
        <title>Complete genome sequence of Corynebacterium casei LMG S-19264T (=DSM 44701T), isolated from a smear-ripened cheese.</title>
        <authorList>
            <consortium name="US DOE Joint Genome Institute (JGI-PGF)"/>
            <person name="Walter F."/>
            <person name="Albersmeier A."/>
            <person name="Kalinowski J."/>
            <person name="Ruckert C."/>
        </authorList>
    </citation>
    <scope>NUCLEOTIDE SEQUENCE</scope>
    <source>
        <strain evidence="8">JCM 18487</strain>
    </source>
</reference>
<keyword evidence="4 5" id="KW-0975">Bacterial flagellum</keyword>
<dbReference type="Pfam" id="PF07195">
    <property type="entry name" value="FliD_C"/>
    <property type="match status" value="1"/>
</dbReference>